<evidence type="ECO:0000256" key="1">
    <source>
        <dbReference type="ARBA" id="ARBA00007734"/>
    </source>
</evidence>
<dbReference type="Proteomes" id="UP001597106">
    <property type="component" value="Unassembled WGS sequence"/>
</dbReference>
<protein>
    <submittedName>
        <fullName evidence="6">Transglycosylase SLT domain-containing protein</fullName>
    </submittedName>
</protein>
<dbReference type="Gene3D" id="1.10.530.10">
    <property type="match status" value="1"/>
</dbReference>
<dbReference type="Gene3D" id="1.10.1240.20">
    <property type="entry name" value="Lytic transglycosylase, superhelical linker domain"/>
    <property type="match status" value="1"/>
</dbReference>
<sequence>MKTRFPFFVALAAALFIVATAAFAGDAEVYAQAKQAYQTRNLAQLSEATDTLRQKRSPLLPYLQYWQMILTLDQLSYNQVQAFLQENNESLLSQRVRELWLKRLGRLQFWDQFIEMRAQMPMYYSLNDVGNQCYQIQAGIAMDDPNAYEDGKKLLLAGKDLPPDCQGMLEALQQVGVLDEKLLLTLYRDALFANKPGLAKAMAKRSSKTDAALFKQLDEVTQNPALALKKGTIQDRSAYGRALYMYILHRQAKAEIEVARASYQKYNGLLDAEEKQLVQAYIALEAARKHAPEALQSFNKVTASVLNNEQWEWYARAALRQQDWNQLLKVISDMPPVLGEEAAWRYWKARALLMKGTPAEANALLAKLSQERHFYGWLAAEELGPMLGEPTATYQPADDEVRQFSRQPAVKRMEALFDVEARYEARLEWMYLLEALDDPGRIVAAQYAMLKGWFDLAVLAADKTSRTHNFELRYPTPYRDYLQKASRSREIDEAWVYGIIRQESRFMHYAKSSVGAGGLMQVMPATAKWIAKKLGLNSYHDGMLHDIETNVNLGTYYMRYTLDTFNGQEVMATAAYNAGPSRARRWAASTPLEGAIYAETIPFSETRNYVKKVLANAHMYAARLGLPVVTLKKRLGTIPARSVAEADTVTTTITISEQE</sequence>
<evidence type="ECO:0000313" key="6">
    <source>
        <dbReference type="EMBL" id="MFD0928367.1"/>
    </source>
</evidence>
<dbReference type="SUPFAM" id="SSF48435">
    <property type="entry name" value="Bacterial muramidases"/>
    <property type="match status" value="1"/>
</dbReference>
<dbReference type="CDD" id="cd13401">
    <property type="entry name" value="Slt70-like"/>
    <property type="match status" value="1"/>
</dbReference>
<dbReference type="InterPro" id="IPR008258">
    <property type="entry name" value="Transglycosylase_SLT_dom_1"/>
</dbReference>
<dbReference type="InterPro" id="IPR037061">
    <property type="entry name" value="Lytic_TGlycoase_superhlx_L_sf"/>
</dbReference>
<dbReference type="InterPro" id="IPR023346">
    <property type="entry name" value="Lysozyme-like_dom_sf"/>
</dbReference>
<dbReference type="InterPro" id="IPR008939">
    <property type="entry name" value="Lytic_TGlycosylase_superhlx_U"/>
</dbReference>
<dbReference type="SUPFAM" id="SSF53955">
    <property type="entry name" value="Lysozyme-like"/>
    <property type="match status" value="1"/>
</dbReference>
<evidence type="ECO:0000259" key="4">
    <source>
        <dbReference type="Pfam" id="PF01464"/>
    </source>
</evidence>
<dbReference type="EMBL" id="JBHTJW010000001">
    <property type="protein sequence ID" value="MFD0928367.1"/>
    <property type="molecule type" value="Genomic_DNA"/>
</dbReference>
<feature type="signal peptide" evidence="3">
    <location>
        <begin position="1"/>
        <end position="24"/>
    </location>
</feature>
<proteinExistence type="inferred from homology"/>
<accession>A0ABW3GDA2</accession>
<dbReference type="PANTHER" id="PTHR37423:SF5">
    <property type="entry name" value="SOLUBLE LYTIC MUREIN TRANSGLYCOSYLASE"/>
    <property type="match status" value="1"/>
</dbReference>
<keyword evidence="7" id="KW-1185">Reference proteome</keyword>
<dbReference type="Pfam" id="PF14718">
    <property type="entry name" value="SLT_L"/>
    <property type="match status" value="1"/>
</dbReference>
<evidence type="ECO:0000256" key="3">
    <source>
        <dbReference type="SAM" id="SignalP"/>
    </source>
</evidence>
<gene>
    <name evidence="6" type="ORF">ACFQ1T_01115</name>
</gene>
<feature type="domain" description="Lytic transglycosylase superhelical linker" evidence="5">
    <location>
        <begin position="405"/>
        <end position="461"/>
    </location>
</feature>
<comment type="similarity">
    <text evidence="1">Belongs to the transglycosylase Slt family.</text>
</comment>
<comment type="caution">
    <text evidence="6">The sequence shown here is derived from an EMBL/GenBank/DDBJ whole genome shotgun (WGS) entry which is preliminary data.</text>
</comment>
<dbReference type="Pfam" id="PF01464">
    <property type="entry name" value="SLT"/>
    <property type="match status" value="1"/>
</dbReference>
<organism evidence="6 7">
    <name type="scientific">Methylophilus glucosoxydans</name>
    <dbReference type="NCBI Taxonomy" id="752553"/>
    <lineage>
        <taxon>Bacteria</taxon>
        <taxon>Pseudomonadati</taxon>
        <taxon>Pseudomonadota</taxon>
        <taxon>Betaproteobacteria</taxon>
        <taxon>Nitrosomonadales</taxon>
        <taxon>Methylophilaceae</taxon>
        <taxon>Methylophilus</taxon>
    </lineage>
</organism>
<dbReference type="PANTHER" id="PTHR37423">
    <property type="entry name" value="SOLUBLE LYTIC MUREIN TRANSGLYCOSYLASE-RELATED"/>
    <property type="match status" value="1"/>
</dbReference>
<dbReference type="Gene3D" id="1.25.20.10">
    <property type="entry name" value="Bacterial muramidases"/>
    <property type="match status" value="1"/>
</dbReference>
<evidence type="ECO:0000256" key="2">
    <source>
        <dbReference type="ARBA" id="ARBA00022729"/>
    </source>
</evidence>
<feature type="domain" description="Transglycosylase SLT" evidence="4">
    <location>
        <begin position="481"/>
        <end position="590"/>
    </location>
</feature>
<name>A0ABW3GDA2_9PROT</name>
<evidence type="ECO:0000313" key="7">
    <source>
        <dbReference type="Proteomes" id="UP001597106"/>
    </source>
</evidence>
<dbReference type="RefSeq" id="WP_379073443.1">
    <property type="nucleotide sequence ID" value="NZ_JBHTJW010000001.1"/>
</dbReference>
<evidence type="ECO:0000259" key="5">
    <source>
        <dbReference type="Pfam" id="PF14718"/>
    </source>
</evidence>
<keyword evidence="2 3" id="KW-0732">Signal</keyword>
<feature type="chain" id="PRO_5045339421" evidence="3">
    <location>
        <begin position="25"/>
        <end position="659"/>
    </location>
</feature>
<reference evidence="7" key="1">
    <citation type="journal article" date="2019" name="Int. J. Syst. Evol. Microbiol.">
        <title>The Global Catalogue of Microorganisms (GCM) 10K type strain sequencing project: providing services to taxonomists for standard genome sequencing and annotation.</title>
        <authorList>
            <consortium name="The Broad Institute Genomics Platform"/>
            <consortium name="The Broad Institute Genome Sequencing Center for Infectious Disease"/>
            <person name="Wu L."/>
            <person name="Ma J."/>
        </authorList>
    </citation>
    <scope>NUCLEOTIDE SEQUENCE [LARGE SCALE GENOMIC DNA]</scope>
    <source>
        <strain evidence="7">CCUG 59685</strain>
    </source>
</reference>
<dbReference type="InterPro" id="IPR012289">
    <property type="entry name" value="Lytic_TGlycosylase_superhlx_L"/>
</dbReference>